<dbReference type="eggNOG" id="COG0561">
    <property type="taxonomic scope" value="Bacteria"/>
</dbReference>
<dbReference type="Gene3D" id="3.40.50.1000">
    <property type="entry name" value="HAD superfamily/HAD-like"/>
    <property type="match status" value="1"/>
</dbReference>
<dbReference type="RefSeq" id="WP_006860445.1">
    <property type="nucleotide sequence ID" value="NZ_ACCL02000002.1"/>
</dbReference>
<dbReference type="SFLD" id="SFLDG01144">
    <property type="entry name" value="C2.B.4:_PGP_Like"/>
    <property type="match status" value="1"/>
</dbReference>
<dbReference type="NCBIfam" id="TIGR00099">
    <property type="entry name" value="Cof-subfamily"/>
    <property type="match status" value="1"/>
</dbReference>
<dbReference type="InterPro" id="IPR006379">
    <property type="entry name" value="HAD-SF_hydro_IIB"/>
</dbReference>
<sequence length="266" mass="29798">MIKLAASDIDGTLVPEGTNELNADIYEVIRRLQEKGVLFAAASGRHYSSMRYLFNEIADDIFFVTENGSCVLKNDRIISVTYIPAETAEAIVRYLHSRGETEIILSTPETLYTESPRKEFQDGLRALHIHLKVVPDLLPYCKKTNKIAVYRQENPEELEEELQKRFGEALNVVKAGTCWIDCMDKTADKGIALRRLQETLHITKAETMAFGDNCNDIGMIKQAGESYAVANAHPALKAAARYVAPSYREDGVLRTLKEKVLAEDGK</sequence>
<reference evidence="1" key="1">
    <citation type="submission" date="2009-07" db="EMBL/GenBank/DDBJ databases">
        <authorList>
            <person name="Weinstock G."/>
            <person name="Sodergren E."/>
            <person name="Clifton S."/>
            <person name="Fulton L."/>
            <person name="Fulton B."/>
            <person name="Courtney L."/>
            <person name="Fronick C."/>
            <person name="Harrison M."/>
            <person name="Strong C."/>
            <person name="Farmer C."/>
            <person name="Delahaunty K."/>
            <person name="Markovic C."/>
            <person name="Hall O."/>
            <person name="Minx P."/>
            <person name="Tomlinson C."/>
            <person name="Mitreva M."/>
            <person name="Nelson J."/>
            <person name="Hou S."/>
            <person name="Wollam A."/>
            <person name="Pepin K.H."/>
            <person name="Johnson M."/>
            <person name="Bhonagiri V."/>
            <person name="Nash W.E."/>
            <person name="Warren W."/>
            <person name="Chinwalla A."/>
            <person name="Mardis E.R."/>
            <person name="Wilson R.K."/>
        </authorList>
    </citation>
    <scope>NUCLEOTIDE SEQUENCE [LARGE SCALE GENOMIC DNA]</scope>
    <source>
        <strain evidence="1">DSM 14469</strain>
    </source>
</reference>
<dbReference type="GO" id="GO:0005829">
    <property type="term" value="C:cytosol"/>
    <property type="evidence" value="ECO:0007669"/>
    <property type="project" value="TreeGrafter"/>
</dbReference>
<dbReference type="EMBL" id="ACCL02000002">
    <property type="protein sequence ID" value="EET62610.1"/>
    <property type="molecule type" value="Genomic_DNA"/>
</dbReference>
<dbReference type="SFLD" id="SFLDG01140">
    <property type="entry name" value="C2.B:_Phosphomannomutase_and_P"/>
    <property type="match status" value="1"/>
</dbReference>
<proteinExistence type="predicted"/>
<keyword evidence="2" id="KW-1185">Reference proteome</keyword>
<dbReference type="GO" id="GO:0016791">
    <property type="term" value="F:phosphatase activity"/>
    <property type="evidence" value="ECO:0007669"/>
    <property type="project" value="UniProtKB-ARBA"/>
</dbReference>
<evidence type="ECO:0000313" key="1">
    <source>
        <dbReference type="EMBL" id="EET62610.1"/>
    </source>
</evidence>
<organism evidence="1 2">
    <name type="scientific">Marvinbryantia formatexigens DSM 14469</name>
    <dbReference type="NCBI Taxonomy" id="478749"/>
    <lineage>
        <taxon>Bacteria</taxon>
        <taxon>Bacillati</taxon>
        <taxon>Bacillota</taxon>
        <taxon>Clostridia</taxon>
        <taxon>Lachnospirales</taxon>
        <taxon>Lachnospiraceae</taxon>
        <taxon>Marvinbryantia</taxon>
    </lineage>
</organism>
<gene>
    <name evidence="1" type="ORF">BRYFOR_05645</name>
</gene>
<dbReference type="NCBIfam" id="TIGR01484">
    <property type="entry name" value="HAD-SF-IIB"/>
    <property type="match status" value="1"/>
</dbReference>
<dbReference type="InterPro" id="IPR000150">
    <property type="entry name" value="Cof"/>
</dbReference>
<dbReference type="OrthoDB" id="9814970at2"/>
<dbReference type="CDD" id="cd07518">
    <property type="entry name" value="HAD_YbiV-Like"/>
    <property type="match status" value="1"/>
</dbReference>
<dbReference type="Pfam" id="PF08282">
    <property type="entry name" value="Hydrolase_3"/>
    <property type="match status" value="1"/>
</dbReference>
<dbReference type="InterPro" id="IPR036412">
    <property type="entry name" value="HAD-like_sf"/>
</dbReference>
<dbReference type="Proteomes" id="UP000005561">
    <property type="component" value="Unassembled WGS sequence"/>
</dbReference>
<protein>
    <submittedName>
        <fullName evidence="1">Cof-like hydrolase</fullName>
    </submittedName>
</protein>
<dbReference type="STRING" id="168384.SAMN05660368_02885"/>
<accession>C6LAK3</accession>
<dbReference type="PANTHER" id="PTHR10000">
    <property type="entry name" value="PHOSPHOSERINE PHOSPHATASE"/>
    <property type="match status" value="1"/>
</dbReference>
<dbReference type="PANTHER" id="PTHR10000:SF8">
    <property type="entry name" value="HAD SUPERFAMILY HYDROLASE-LIKE, TYPE 3"/>
    <property type="match status" value="1"/>
</dbReference>
<dbReference type="GO" id="GO:0000287">
    <property type="term" value="F:magnesium ion binding"/>
    <property type="evidence" value="ECO:0007669"/>
    <property type="project" value="TreeGrafter"/>
</dbReference>
<dbReference type="SFLD" id="SFLDS00003">
    <property type="entry name" value="Haloacid_Dehalogenase"/>
    <property type="match status" value="1"/>
</dbReference>
<evidence type="ECO:0000313" key="2">
    <source>
        <dbReference type="Proteomes" id="UP000005561"/>
    </source>
</evidence>
<dbReference type="AlphaFoldDB" id="C6LAK3"/>
<comment type="caution">
    <text evidence="1">The sequence shown here is derived from an EMBL/GenBank/DDBJ whole genome shotgun (WGS) entry which is preliminary data.</text>
</comment>
<dbReference type="SUPFAM" id="SSF56784">
    <property type="entry name" value="HAD-like"/>
    <property type="match status" value="1"/>
</dbReference>
<dbReference type="Gene3D" id="3.30.1240.10">
    <property type="match status" value="1"/>
</dbReference>
<name>C6LAK3_9FIRM</name>
<dbReference type="InterPro" id="IPR023214">
    <property type="entry name" value="HAD_sf"/>
</dbReference>